<evidence type="ECO:0000313" key="9">
    <source>
        <dbReference type="EMBL" id="RKQ92333.1"/>
    </source>
</evidence>
<feature type="transmembrane region" description="Helical" evidence="8">
    <location>
        <begin position="174"/>
        <end position="198"/>
    </location>
</feature>
<feature type="transmembrane region" description="Helical" evidence="8">
    <location>
        <begin position="128"/>
        <end position="146"/>
    </location>
</feature>
<keyword evidence="6 8" id="KW-1133">Transmembrane helix</keyword>
<gene>
    <name evidence="9" type="ORF">C8N24_2179</name>
</gene>
<keyword evidence="5 8" id="KW-0812">Transmembrane</keyword>
<dbReference type="GO" id="GO:0016763">
    <property type="term" value="F:pentosyltransferase activity"/>
    <property type="evidence" value="ECO:0007669"/>
    <property type="project" value="TreeGrafter"/>
</dbReference>
<evidence type="ECO:0000313" key="10">
    <source>
        <dbReference type="Proteomes" id="UP000278962"/>
    </source>
</evidence>
<feature type="transmembrane region" description="Helical" evidence="8">
    <location>
        <begin position="342"/>
        <end position="365"/>
    </location>
</feature>
<dbReference type="RefSeq" id="WP_121250035.1">
    <property type="nucleotide sequence ID" value="NZ_RBIL01000001.1"/>
</dbReference>
<dbReference type="GO" id="GO:0009103">
    <property type="term" value="P:lipopolysaccharide biosynthetic process"/>
    <property type="evidence" value="ECO:0007669"/>
    <property type="project" value="UniProtKB-ARBA"/>
</dbReference>
<evidence type="ECO:0000256" key="8">
    <source>
        <dbReference type="SAM" id="Phobius"/>
    </source>
</evidence>
<name>A0A660LEX5_9ACTN</name>
<sequence length="477" mass="51376">MSGDGSPEGRTSRAPSPARSRFSRRVELAATLLAVGAAVLVWALTRTYPNYDSYYHLVWGRELLNGSLPSFEAYAAPTQHPLYIVLAALLGLVFGEGGDRALVLVCFLAHAALVLGTYRLGAAVFGRWSGALAALFVAASASFLLYAARGYVDPPFLALVVWAGVLAAEDRRGVPVLLVLAGLLRPEAWVLTGLWWLWKRRPRDLPIVFVAPALWCLTDLIVTGNPLHSIQATSALAEDLGRVRGIQHVPGSFVTFIGSTVRPPVALLAPIGAYLAWRLLGWRRLLVPGALLAGGIITFVGTGILGLSILPRYLTVPAVAMCLFAGYALVGFTEAEGRVRALWLRVSAGATVVGAIGMVILAPSLTNVTEEMRFIRSTHDSLVTLLDDPAVREGMACGTLTFPTYRLVPDAKWHLEDARIGARSALRRDRGVEVYALSQKALRRYGFADGTKPTVNLPNPAFERVASAGILTAYRRC</sequence>
<dbReference type="PANTHER" id="PTHR33908:SF11">
    <property type="entry name" value="MEMBRANE PROTEIN"/>
    <property type="match status" value="1"/>
</dbReference>
<evidence type="ECO:0000256" key="6">
    <source>
        <dbReference type="ARBA" id="ARBA00022989"/>
    </source>
</evidence>
<proteinExistence type="predicted"/>
<feature type="transmembrane region" description="Helical" evidence="8">
    <location>
        <begin position="285"/>
        <end position="307"/>
    </location>
</feature>
<evidence type="ECO:0000256" key="4">
    <source>
        <dbReference type="ARBA" id="ARBA00022679"/>
    </source>
</evidence>
<accession>A0A660LEX5</accession>
<dbReference type="Proteomes" id="UP000278962">
    <property type="component" value="Unassembled WGS sequence"/>
</dbReference>
<dbReference type="OrthoDB" id="5241768at2"/>
<dbReference type="GO" id="GO:0005886">
    <property type="term" value="C:plasma membrane"/>
    <property type="evidence" value="ECO:0007669"/>
    <property type="project" value="UniProtKB-SubCell"/>
</dbReference>
<evidence type="ECO:0000256" key="3">
    <source>
        <dbReference type="ARBA" id="ARBA00022676"/>
    </source>
</evidence>
<feature type="transmembrane region" description="Helical" evidence="8">
    <location>
        <begin position="101"/>
        <end position="122"/>
    </location>
</feature>
<keyword evidence="7 8" id="KW-0472">Membrane</keyword>
<comment type="subcellular location">
    <subcellularLocation>
        <location evidence="1">Cell membrane</location>
        <topology evidence="1">Multi-pass membrane protein</topology>
    </subcellularLocation>
</comment>
<keyword evidence="2" id="KW-1003">Cell membrane</keyword>
<feature type="transmembrane region" description="Helical" evidence="8">
    <location>
        <begin position="313"/>
        <end position="330"/>
    </location>
</feature>
<dbReference type="PANTHER" id="PTHR33908">
    <property type="entry name" value="MANNOSYLTRANSFERASE YKCB-RELATED"/>
    <property type="match status" value="1"/>
</dbReference>
<keyword evidence="3 9" id="KW-0328">Glycosyltransferase</keyword>
<protein>
    <submittedName>
        <fullName evidence="9">Dolichyl-phosphate-mannose-protein mannosyltransferase</fullName>
    </submittedName>
</protein>
<keyword evidence="10" id="KW-1185">Reference proteome</keyword>
<evidence type="ECO:0000256" key="7">
    <source>
        <dbReference type="ARBA" id="ARBA00023136"/>
    </source>
</evidence>
<dbReference type="AlphaFoldDB" id="A0A660LEX5"/>
<comment type="caution">
    <text evidence="9">The sequence shown here is derived from an EMBL/GenBank/DDBJ whole genome shotgun (WGS) entry which is preliminary data.</text>
</comment>
<dbReference type="InterPro" id="IPR050297">
    <property type="entry name" value="LipidA_mod_glycosyltrf_83"/>
</dbReference>
<keyword evidence="4 9" id="KW-0808">Transferase</keyword>
<evidence type="ECO:0000256" key="1">
    <source>
        <dbReference type="ARBA" id="ARBA00004651"/>
    </source>
</evidence>
<reference evidence="9 10" key="1">
    <citation type="submission" date="2018-10" db="EMBL/GenBank/DDBJ databases">
        <title>Genomic Encyclopedia of Archaeal and Bacterial Type Strains, Phase II (KMG-II): from individual species to whole genera.</title>
        <authorList>
            <person name="Goeker M."/>
        </authorList>
    </citation>
    <scope>NUCLEOTIDE SEQUENCE [LARGE SCALE GENOMIC DNA]</scope>
    <source>
        <strain evidence="9 10">DSM 14954</strain>
    </source>
</reference>
<evidence type="ECO:0000256" key="5">
    <source>
        <dbReference type="ARBA" id="ARBA00022692"/>
    </source>
</evidence>
<feature type="transmembrane region" description="Helical" evidence="8">
    <location>
        <begin position="26"/>
        <end position="45"/>
    </location>
</feature>
<organism evidence="9 10">
    <name type="scientific">Solirubrobacter pauli</name>
    <dbReference type="NCBI Taxonomy" id="166793"/>
    <lineage>
        <taxon>Bacteria</taxon>
        <taxon>Bacillati</taxon>
        <taxon>Actinomycetota</taxon>
        <taxon>Thermoleophilia</taxon>
        <taxon>Solirubrobacterales</taxon>
        <taxon>Solirubrobacteraceae</taxon>
        <taxon>Solirubrobacter</taxon>
    </lineage>
</organism>
<dbReference type="EMBL" id="RBIL01000001">
    <property type="protein sequence ID" value="RKQ92333.1"/>
    <property type="molecule type" value="Genomic_DNA"/>
</dbReference>
<evidence type="ECO:0000256" key="2">
    <source>
        <dbReference type="ARBA" id="ARBA00022475"/>
    </source>
</evidence>